<keyword evidence="8 9" id="KW-0472">Membrane</keyword>
<evidence type="ECO:0000313" key="11">
    <source>
        <dbReference type="EMBL" id="OYQ26427.1"/>
    </source>
</evidence>
<dbReference type="Proteomes" id="UP000216991">
    <property type="component" value="Unassembled WGS sequence"/>
</dbReference>
<evidence type="ECO:0000313" key="12">
    <source>
        <dbReference type="Proteomes" id="UP000216991"/>
    </source>
</evidence>
<keyword evidence="7 9" id="KW-1133">Transmembrane helix</keyword>
<dbReference type="InterPro" id="IPR000515">
    <property type="entry name" value="MetI-like"/>
</dbReference>
<dbReference type="PANTHER" id="PTHR43470:SF5">
    <property type="entry name" value="PHOSPHATE TRANSPORT SYSTEM PERMEASE PROTEIN PSTA"/>
    <property type="match status" value="1"/>
</dbReference>
<evidence type="ECO:0000256" key="6">
    <source>
        <dbReference type="ARBA" id="ARBA00022692"/>
    </source>
</evidence>
<evidence type="ECO:0000256" key="4">
    <source>
        <dbReference type="ARBA" id="ARBA00022448"/>
    </source>
</evidence>
<feature type="transmembrane region" description="Helical" evidence="9">
    <location>
        <begin position="257"/>
        <end position="279"/>
    </location>
</feature>
<keyword evidence="12" id="KW-1185">Reference proteome</keyword>
<organism evidence="11 12">
    <name type="scientific">Sandarakinorhabdus cyanobacteriorum</name>
    <dbReference type="NCBI Taxonomy" id="1981098"/>
    <lineage>
        <taxon>Bacteria</taxon>
        <taxon>Pseudomonadati</taxon>
        <taxon>Pseudomonadota</taxon>
        <taxon>Alphaproteobacteria</taxon>
        <taxon>Sphingomonadales</taxon>
        <taxon>Sphingosinicellaceae</taxon>
        <taxon>Sandarakinorhabdus</taxon>
    </lineage>
</organism>
<dbReference type="InterPro" id="IPR005672">
    <property type="entry name" value="Phosphate_PstA"/>
</dbReference>
<dbReference type="GO" id="GO:0005315">
    <property type="term" value="F:phosphate transmembrane transporter activity"/>
    <property type="evidence" value="ECO:0007669"/>
    <property type="project" value="InterPro"/>
</dbReference>
<comment type="caution">
    <text evidence="11">The sequence shown here is derived from an EMBL/GenBank/DDBJ whole genome shotgun (WGS) entry which is preliminary data.</text>
</comment>
<evidence type="ECO:0000256" key="5">
    <source>
        <dbReference type="ARBA" id="ARBA00022475"/>
    </source>
</evidence>
<comment type="subcellular location">
    <subcellularLocation>
        <location evidence="9">Cell inner membrane</location>
        <topology evidence="9">Multi-pass membrane protein</topology>
    </subcellularLocation>
    <subcellularLocation>
        <location evidence="1">Cell membrane</location>
        <topology evidence="1">Multi-pass membrane protein</topology>
    </subcellularLocation>
</comment>
<evidence type="ECO:0000256" key="3">
    <source>
        <dbReference type="ARBA" id="ARBA00016864"/>
    </source>
</evidence>
<dbReference type="CDD" id="cd06261">
    <property type="entry name" value="TM_PBP2"/>
    <property type="match status" value="1"/>
</dbReference>
<dbReference type="InterPro" id="IPR024573">
    <property type="entry name" value="DUF3333"/>
</dbReference>
<dbReference type="Gene3D" id="1.10.3720.10">
    <property type="entry name" value="MetI-like"/>
    <property type="match status" value="1"/>
</dbReference>
<feature type="transmembrane region" description="Helical" evidence="9">
    <location>
        <begin position="403"/>
        <end position="422"/>
    </location>
</feature>
<protein>
    <recommendedName>
        <fullName evidence="3 9">Phosphate transport system permease protein PstA</fullName>
    </recommendedName>
</protein>
<dbReference type="PANTHER" id="PTHR43470">
    <property type="entry name" value="PHOSPHATE TRANSPORT SYSTEM PERMEASE PROTEIN PSTA-RELATED"/>
    <property type="match status" value="1"/>
</dbReference>
<reference evidence="11 12" key="1">
    <citation type="submission" date="2017-07" db="EMBL/GenBank/DDBJ databases">
        <title>Sandarakinorhabdus cyanobacteriorum sp. nov., a novel bacterium isolated from cyanobacterial aggregates in a eutrophic lake.</title>
        <authorList>
            <person name="Cai H."/>
        </authorList>
    </citation>
    <scope>NUCLEOTIDE SEQUENCE [LARGE SCALE GENOMIC DNA]</scope>
    <source>
        <strain evidence="11 12">TH057</strain>
    </source>
</reference>
<gene>
    <name evidence="11" type="primary">pstA</name>
    <name evidence="11" type="ORF">CHU93_12145</name>
</gene>
<dbReference type="SUPFAM" id="SSF161098">
    <property type="entry name" value="MetI-like"/>
    <property type="match status" value="1"/>
</dbReference>
<dbReference type="InterPro" id="IPR035906">
    <property type="entry name" value="MetI-like_sf"/>
</dbReference>
<keyword evidence="4" id="KW-0813">Transport</keyword>
<dbReference type="GO" id="GO:0035435">
    <property type="term" value="P:phosphate ion transmembrane transport"/>
    <property type="evidence" value="ECO:0007669"/>
    <property type="project" value="InterPro"/>
</dbReference>
<dbReference type="OrthoDB" id="9807065at2"/>
<feature type="transmembrane region" description="Helical" evidence="9">
    <location>
        <begin position="328"/>
        <end position="350"/>
    </location>
</feature>
<dbReference type="RefSeq" id="WP_094474412.1">
    <property type="nucleotide sequence ID" value="NZ_NOXT01000118.1"/>
</dbReference>
<evidence type="ECO:0000259" key="10">
    <source>
        <dbReference type="PROSITE" id="PS50928"/>
    </source>
</evidence>
<evidence type="ECO:0000256" key="1">
    <source>
        <dbReference type="ARBA" id="ARBA00004651"/>
    </source>
</evidence>
<comment type="similarity">
    <text evidence="2 9">Belongs to the binding-protein-dependent transport system permease family. CysTW subfamily.</text>
</comment>
<dbReference type="NCBIfam" id="TIGR00974">
    <property type="entry name" value="3a0107s02c"/>
    <property type="match status" value="1"/>
</dbReference>
<feature type="transmembrane region" description="Helical" evidence="9">
    <location>
        <begin position="35"/>
        <end position="55"/>
    </location>
</feature>
<evidence type="ECO:0000256" key="9">
    <source>
        <dbReference type="RuleBase" id="RU363043"/>
    </source>
</evidence>
<dbReference type="AlphaFoldDB" id="A0A255YB08"/>
<keyword evidence="6 9" id="KW-0812">Transmembrane</keyword>
<evidence type="ECO:0000256" key="8">
    <source>
        <dbReference type="ARBA" id="ARBA00023136"/>
    </source>
</evidence>
<feature type="transmembrane region" description="Helical" evidence="9">
    <location>
        <begin position="285"/>
        <end position="307"/>
    </location>
</feature>
<evidence type="ECO:0000256" key="2">
    <source>
        <dbReference type="ARBA" id="ARBA00007069"/>
    </source>
</evidence>
<accession>A0A255YB08</accession>
<keyword evidence="5 9" id="KW-1003">Cell membrane</keyword>
<dbReference type="Pfam" id="PF00528">
    <property type="entry name" value="BPD_transp_1"/>
    <property type="match status" value="1"/>
</dbReference>
<feature type="domain" description="ABC transmembrane type-1" evidence="10">
    <location>
        <begin position="212"/>
        <end position="419"/>
    </location>
</feature>
<dbReference type="EMBL" id="NOXT01000118">
    <property type="protein sequence ID" value="OYQ26427.1"/>
    <property type="molecule type" value="Genomic_DNA"/>
</dbReference>
<dbReference type="Pfam" id="PF11812">
    <property type="entry name" value="DUF3333"/>
    <property type="match status" value="1"/>
</dbReference>
<dbReference type="GO" id="GO:0005886">
    <property type="term" value="C:plasma membrane"/>
    <property type="evidence" value="ECO:0007669"/>
    <property type="project" value="UniProtKB-SubCell"/>
</dbReference>
<sequence length="430" mass="45734">MSSVLPERRPTDWASPAMQSRIAARYRAERNFRRLGAAALVIAASFLAFLLFTIVRDGWSGFLRTEAKVEVTFTPATLGVDPAAVSGPDGKAVLARADYLALMNEAAKGLGPASGTLSDAAWLGLRDQLLADPALLGKRVTLWVPVRSTIDLLAKGKFDLAAPADSRGVSDREVAAWRWLEQQGRLRTGFNSAFLGNADSTEPELAGIGGAALGSLFTLFITIIIAFPLGVLSAVWLEEYAPKGRLADLIELSINNLAAVPSIIFGLLGLAFFLNIAGLPRSSPLVGGITLALMIMPVIVIAARVAIKAVPPSIRDAALGIGASPIQVVFQHVLPLALPGIMTGTIIGIARALGETAPLLLIGMRAFVTDVPQGLTAPATVLPMQVFLWSDDVQRGFVEKTSAAILVLLVILIAMNSLAIHLRNRFERRW</sequence>
<name>A0A255YB08_9SPHN</name>
<dbReference type="PROSITE" id="PS50928">
    <property type="entry name" value="ABC_TM1"/>
    <property type="match status" value="1"/>
</dbReference>
<feature type="transmembrane region" description="Helical" evidence="9">
    <location>
        <begin position="211"/>
        <end position="237"/>
    </location>
</feature>
<proteinExistence type="inferred from homology"/>
<evidence type="ECO:0000256" key="7">
    <source>
        <dbReference type="ARBA" id="ARBA00022989"/>
    </source>
</evidence>